<organism evidence="2 3">
    <name type="scientific">Glycomyces mayteni</name>
    <dbReference type="NCBI Taxonomy" id="543887"/>
    <lineage>
        <taxon>Bacteria</taxon>
        <taxon>Bacillati</taxon>
        <taxon>Actinomycetota</taxon>
        <taxon>Actinomycetes</taxon>
        <taxon>Glycomycetales</taxon>
        <taxon>Glycomycetaceae</taxon>
        <taxon>Glycomyces</taxon>
    </lineage>
</organism>
<gene>
    <name evidence="2" type="ORF">ACFQS3_02370</name>
</gene>
<reference evidence="3" key="1">
    <citation type="journal article" date="2019" name="Int. J. Syst. Evol. Microbiol.">
        <title>The Global Catalogue of Microorganisms (GCM) 10K type strain sequencing project: providing services to taxonomists for standard genome sequencing and annotation.</title>
        <authorList>
            <consortium name="The Broad Institute Genomics Platform"/>
            <consortium name="The Broad Institute Genome Sequencing Center for Infectious Disease"/>
            <person name="Wu L."/>
            <person name="Ma J."/>
        </authorList>
    </citation>
    <scope>NUCLEOTIDE SEQUENCE [LARGE SCALE GENOMIC DNA]</scope>
    <source>
        <strain evidence="3">KACC 12634</strain>
    </source>
</reference>
<evidence type="ECO:0000256" key="1">
    <source>
        <dbReference type="SAM" id="MobiDB-lite"/>
    </source>
</evidence>
<dbReference type="EMBL" id="JBHSYS010000001">
    <property type="protein sequence ID" value="MFC6956035.1"/>
    <property type="molecule type" value="Genomic_DNA"/>
</dbReference>
<evidence type="ECO:0000313" key="3">
    <source>
        <dbReference type="Proteomes" id="UP001596470"/>
    </source>
</evidence>
<proteinExistence type="predicted"/>
<feature type="region of interest" description="Disordered" evidence="1">
    <location>
        <begin position="1"/>
        <end position="24"/>
    </location>
</feature>
<accession>A0ABW2D182</accession>
<evidence type="ECO:0000313" key="2">
    <source>
        <dbReference type="EMBL" id="MFC6956035.1"/>
    </source>
</evidence>
<protein>
    <recommendedName>
        <fullName evidence="4">DUF397 domain-containing protein</fullName>
    </recommendedName>
</protein>
<sequence>MPDGKFHVTTFDPFGETPERPTSIGKFTTEELGQFFTRMAEKIAK</sequence>
<keyword evidence="3" id="KW-1185">Reference proteome</keyword>
<evidence type="ECO:0008006" key="4">
    <source>
        <dbReference type="Google" id="ProtNLM"/>
    </source>
</evidence>
<dbReference type="Proteomes" id="UP001596470">
    <property type="component" value="Unassembled WGS sequence"/>
</dbReference>
<name>A0ABW2D182_9ACTN</name>
<comment type="caution">
    <text evidence="2">The sequence shown here is derived from an EMBL/GenBank/DDBJ whole genome shotgun (WGS) entry which is preliminary data.</text>
</comment>
<dbReference type="RefSeq" id="WP_382353303.1">
    <property type="nucleotide sequence ID" value="NZ_JBHMBP010000004.1"/>
</dbReference>